<dbReference type="InterPro" id="IPR050983">
    <property type="entry name" value="GST_Omega/HSP26"/>
</dbReference>
<dbReference type="Gene3D" id="3.40.30.10">
    <property type="entry name" value="Glutaredoxin"/>
    <property type="match status" value="1"/>
</dbReference>
<evidence type="ECO:0000259" key="1">
    <source>
        <dbReference type="PROSITE" id="PS50404"/>
    </source>
</evidence>
<dbReference type="CDD" id="cd03196">
    <property type="entry name" value="GST_C_5"/>
    <property type="match status" value="1"/>
</dbReference>
<dbReference type="SFLD" id="SFLDS00019">
    <property type="entry name" value="Glutathione_Transferase_(cytos"/>
    <property type="match status" value="1"/>
</dbReference>
<dbReference type="SUPFAM" id="SSF47616">
    <property type="entry name" value="GST C-terminal domain-like"/>
    <property type="match status" value="1"/>
</dbReference>
<sequence length="209" mass="24662">MTEAILYTFRRCPYAIRARMALAYSGIQCELRELMLKDKPQDMLDHSPKGTVPVLITDSGAVIDESLDLMLWALNKNDPDHWLNDAATSHELIQLNDHTFKPLLDRYKYADRHPELSPQEHRELTLPYIAHLNELLDKHTFLIAEQTSLADTAIFPFIRQYAFVDKVWFDQLPYTKLQQWLKFYLNMPLFNQVMKKYTLFNQGFSHRFP</sequence>
<dbReference type="Pfam" id="PF13417">
    <property type="entry name" value="GST_N_3"/>
    <property type="match status" value="1"/>
</dbReference>
<dbReference type="CDD" id="cd03060">
    <property type="entry name" value="GST_N_Omega_like"/>
    <property type="match status" value="1"/>
</dbReference>
<dbReference type="PANTHER" id="PTHR43968">
    <property type="match status" value="1"/>
</dbReference>
<dbReference type="OrthoDB" id="9813092at2"/>
<comment type="caution">
    <text evidence="2">The sequence shown here is derived from an EMBL/GenBank/DDBJ whole genome shotgun (WGS) entry which is preliminary data.</text>
</comment>
<protein>
    <submittedName>
        <fullName evidence="2">Glutathione S-transferase</fullName>
    </submittedName>
</protein>
<evidence type="ECO:0000313" key="3">
    <source>
        <dbReference type="Proteomes" id="UP000295724"/>
    </source>
</evidence>
<feature type="domain" description="GST N-terminal" evidence="1">
    <location>
        <begin position="2"/>
        <end position="81"/>
    </location>
</feature>
<organism evidence="2 3">
    <name type="scientific">Marinicella litoralis</name>
    <dbReference type="NCBI Taxonomy" id="644220"/>
    <lineage>
        <taxon>Bacteria</taxon>
        <taxon>Pseudomonadati</taxon>
        <taxon>Pseudomonadota</taxon>
        <taxon>Gammaproteobacteria</taxon>
        <taxon>Lysobacterales</taxon>
        <taxon>Marinicellaceae</taxon>
        <taxon>Marinicella</taxon>
    </lineage>
</organism>
<dbReference type="InterPro" id="IPR036249">
    <property type="entry name" value="Thioredoxin-like_sf"/>
</dbReference>
<dbReference type="InterPro" id="IPR040079">
    <property type="entry name" value="Glutathione_S-Trfase"/>
</dbReference>
<dbReference type="RefSeq" id="WP_099019254.1">
    <property type="nucleotide sequence ID" value="NZ_NIHB01000002.1"/>
</dbReference>
<reference evidence="2 3" key="1">
    <citation type="submission" date="2019-03" db="EMBL/GenBank/DDBJ databases">
        <title>Genomic Encyclopedia of Type Strains, Phase IV (KMG-IV): sequencing the most valuable type-strain genomes for metagenomic binning, comparative biology and taxonomic classification.</title>
        <authorList>
            <person name="Goeker M."/>
        </authorList>
    </citation>
    <scope>NUCLEOTIDE SEQUENCE [LARGE SCALE GENOMIC DNA]</scope>
    <source>
        <strain evidence="2 3">DSM 25488</strain>
    </source>
</reference>
<dbReference type="PROSITE" id="PS50404">
    <property type="entry name" value="GST_NTER"/>
    <property type="match status" value="1"/>
</dbReference>
<gene>
    <name evidence="2" type="ORF">C8D91_1119</name>
</gene>
<proteinExistence type="predicted"/>
<evidence type="ECO:0000313" key="2">
    <source>
        <dbReference type="EMBL" id="TDR22627.1"/>
    </source>
</evidence>
<dbReference type="Gene3D" id="1.20.1050.10">
    <property type="match status" value="1"/>
</dbReference>
<name>A0A4R6XWT6_9GAMM</name>
<dbReference type="AlphaFoldDB" id="A0A4R6XWT6"/>
<dbReference type="PROSITE" id="PS51354">
    <property type="entry name" value="GLUTAREDOXIN_2"/>
    <property type="match status" value="1"/>
</dbReference>
<dbReference type="Pfam" id="PF00043">
    <property type="entry name" value="GST_C"/>
    <property type="match status" value="1"/>
</dbReference>
<keyword evidence="3" id="KW-1185">Reference proteome</keyword>
<dbReference type="Proteomes" id="UP000295724">
    <property type="component" value="Unassembled WGS sequence"/>
</dbReference>
<dbReference type="InterPro" id="IPR036282">
    <property type="entry name" value="Glutathione-S-Trfase_C_sf"/>
</dbReference>
<accession>A0A4R6XWT6</accession>
<dbReference type="SUPFAM" id="SSF52833">
    <property type="entry name" value="Thioredoxin-like"/>
    <property type="match status" value="1"/>
</dbReference>
<dbReference type="GO" id="GO:0005737">
    <property type="term" value="C:cytoplasm"/>
    <property type="evidence" value="ECO:0007669"/>
    <property type="project" value="TreeGrafter"/>
</dbReference>
<dbReference type="GO" id="GO:0016740">
    <property type="term" value="F:transferase activity"/>
    <property type="evidence" value="ECO:0007669"/>
    <property type="project" value="UniProtKB-KW"/>
</dbReference>
<dbReference type="InterPro" id="IPR004045">
    <property type="entry name" value="Glutathione_S-Trfase_N"/>
</dbReference>
<dbReference type="InterPro" id="IPR004046">
    <property type="entry name" value="GST_C"/>
</dbReference>
<dbReference type="EMBL" id="SNZB01000002">
    <property type="protein sequence ID" value="TDR22627.1"/>
    <property type="molecule type" value="Genomic_DNA"/>
</dbReference>
<dbReference type="PANTHER" id="PTHR43968:SF6">
    <property type="entry name" value="GLUTATHIONE S-TRANSFERASE OMEGA"/>
    <property type="match status" value="1"/>
</dbReference>
<keyword evidence="2" id="KW-0808">Transferase</keyword>